<dbReference type="OrthoDB" id="650311at2"/>
<dbReference type="SUPFAM" id="SSF53448">
    <property type="entry name" value="Nucleotide-diphospho-sugar transferases"/>
    <property type="match status" value="1"/>
</dbReference>
<keyword evidence="5" id="KW-0735">Signal-anchor</keyword>
<keyword evidence="8" id="KW-0472">Membrane</keyword>
<keyword evidence="3" id="KW-0808">Transferase</keyword>
<accession>A0A386HUL4</accession>
<dbReference type="Pfam" id="PF11051">
    <property type="entry name" value="Mannosyl_trans3"/>
    <property type="match status" value="2"/>
</dbReference>
<evidence type="ECO:0000256" key="8">
    <source>
        <dbReference type="ARBA" id="ARBA00023136"/>
    </source>
</evidence>
<dbReference type="GO" id="GO:0046354">
    <property type="term" value="P:mannan biosynthetic process"/>
    <property type="evidence" value="ECO:0007669"/>
    <property type="project" value="TreeGrafter"/>
</dbReference>
<evidence type="ECO:0000256" key="7">
    <source>
        <dbReference type="ARBA" id="ARBA00023034"/>
    </source>
</evidence>
<evidence type="ECO:0000256" key="4">
    <source>
        <dbReference type="ARBA" id="ARBA00022692"/>
    </source>
</evidence>
<organism evidence="10 11">
    <name type="scientific">Arachidicoccus soli</name>
    <dbReference type="NCBI Taxonomy" id="2341117"/>
    <lineage>
        <taxon>Bacteria</taxon>
        <taxon>Pseudomonadati</taxon>
        <taxon>Bacteroidota</taxon>
        <taxon>Chitinophagia</taxon>
        <taxon>Chitinophagales</taxon>
        <taxon>Chitinophagaceae</taxon>
        <taxon>Arachidicoccus</taxon>
    </lineage>
</organism>
<keyword evidence="7" id="KW-0333">Golgi apparatus</keyword>
<proteinExistence type="predicted"/>
<sequence length="384" mass="45932">MTIIFYFQNLMSKFLESGFREVDFRLNPKSIQLFRSEWREFIKTIPSFPKNKYKGKGIVICGGGVKYFTCAWISINLLRLKGCSLPIELWYIGNEVNKDILVNIEKLNVRCRNLLDFDGNYQFHGWALKPFAILHSGFKEIIFIDADNVCMTNPEFLFELEEYKQTGVVFWPDYWKTTIKNPIWDILDISYVDMREQDSGQMVVNKEKSWQALNLALFLNESKDIYYRLLLGDKDTFRYSWMALKKDFFFIEHEPDTCGYIDSEKYFGMTMLQKDANNAPLFLHRNLVKWDVTKNDELLWQKIKSFNRNSKSRTFIAEYSNRKKHHYIDFQGDFFEKNFIELCGDIELECLHFLRVLRSKKFFNNLMIFEYINKQRNFINFPSS</sequence>
<evidence type="ECO:0000256" key="9">
    <source>
        <dbReference type="ARBA" id="ARBA00037847"/>
    </source>
</evidence>
<keyword evidence="6" id="KW-1133">Transmembrane helix</keyword>
<name>A0A386HUL4_9BACT</name>
<evidence type="ECO:0000256" key="5">
    <source>
        <dbReference type="ARBA" id="ARBA00022968"/>
    </source>
</evidence>
<dbReference type="Proteomes" id="UP000266118">
    <property type="component" value="Chromosome"/>
</dbReference>
<reference evidence="10 11" key="1">
    <citation type="submission" date="2018-09" db="EMBL/GenBank/DDBJ databases">
        <title>Arachidicoccus sp. nov., a bacterium isolated from soil.</title>
        <authorList>
            <person name="Weon H.-Y."/>
            <person name="Kwon S.-W."/>
            <person name="Lee S.A."/>
        </authorList>
    </citation>
    <scope>NUCLEOTIDE SEQUENCE [LARGE SCALE GENOMIC DNA]</scope>
    <source>
        <strain evidence="10 11">KIS59-12</strain>
    </source>
</reference>
<dbReference type="KEGG" id="ark:D6B99_16385"/>
<dbReference type="PANTHER" id="PTHR31646:SF1">
    <property type="entry name" value="ALPHA-1,2-MANNOSYLTRANSFERASE MNN2"/>
    <property type="match status" value="1"/>
</dbReference>
<dbReference type="PANTHER" id="PTHR31646">
    <property type="entry name" value="ALPHA-1,2-MANNOSYLTRANSFERASE MNN2"/>
    <property type="match status" value="1"/>
</dbReference>
<comment type="subcellular location">
    <subcellularLocation>
        <location evidence="9">Endomembrane system</location>
        <topology evidence="9">Single-pass membrane protein</topology>
    </subcellularLocation>
    <subcellularLocation>
        <location evidence="1">Golgi apparatus membrane</location>
    </subcellularLocation>
    <subcellularLocation>
        <location evidence="2">Membrane</location>
        <topology evidence="2">Single-pass type II membrane protein</topology>
    </subcellularLocation>
</comment>
<evidence type="ECO:0008006" key="12">
    <source>
        <dbReference type="Google" id="ProtNLM"/>
    </source>
</evidence>
<evidence type="ECO:0000313" key="10">
    <source>
        <dbReference type="EMBL" id="AYD49054.1"/>
    </source>
</evidence>
<dbReference type="InterPro" id="IPR022751">
    <property type="entry name" value="Alpha_mannosyltransferase"/>
</dbReference>
<evidence type="ECO:0000256" key="6">
    <source>
        <dbReference type="ARBA" id="ARBA00022989"/>
    </source>
</evidence>
<dbReference type="GO" id="GO:0016020">
    <property type="term" value="C:membrane"/>
    <property type="evidence" value="ECO:0007669"/>
    <property type="project" value="UniProtKB-SubCell"/>
</dbReference>
<gene>
    <name evidence="10" type="ORF">D6B99_16385</name>
</gene>
<dbReference type="AlphaFoldDB" id="A0A386HUL4"/>
<protein>
    <recommendedName>
        <fullName evidence="12">Alpha 1,2-mannosyltransferase</fullName>
    </recommendedName>
</protein>
<keyword evidence="4" id="KW-0812">Transmembrane</keyword>
<dbReference type="InterPro" id="IPR029044">
    <property type="entry name" value="Nucleotide-diphossugar_trans"/>
</dbReference>
<dbReference type="GO" id="GO:0012505">
    <property type="term" value="C:endomembrane system"/>
    <property type="evidence" value="ECO:0007669"/>
    <property type="project" value="UniProtKB-SubCell"/>
</dbReference>
<evidence type="ECO:0000256" key="1">
    <source>
        <dbReference type="ARBA" id="ARBA00004394"/>
    </source>
</evidence>
<evidence type="ECO:0000256" key="3">
    <source>
        <dbReference type="ARBA" id="ARBA00022679"/>
    </source>
</evidence>
<dbReference type="EMBL" id="CP032489">
    <property type="protein sequence ID" value="AYD49054.1"/>
    <property type="molecule type" value="Genomic_DNA"/>
</dbReference>
<evidence type="ECO:0000256" key="2">
    <source>
        <dbReference type="ARBA" id="ARBA00004606"/>
    </source>
</evidence>
<evidence type="ECO:0000313" key="11">
    <source>
        <dbReference type="Proteomes" id="UP000266118"/>
    </source>
</evidence>
<keyword evidence="11" id="KW-1185">Reference proteome</keyword>
<dbReference type="GO" id="GO:0000026">
    <property type="term" value="F:alpha-1,2-mannosyltransferase activity"/>
    <property type="evidence" value="ECO:0007669"/>
    <property type="project" value="TreeGrafter"/>
</dbReference>
<dbReference type="Gene3D" id="3.90.550.10">
    <property type="entry name" value="Spore Coat Polysaccharide Biosynthesis Protein SpsA, Chain A"/>
    <property type="match status" value="1"/>
</dbReference>